<gene>
    <name evidence="2" type="ORF">UFOVP291_34</name>
</gene>
<sequence length="237" mass="24223">MQAAGAAKSRRAMEAAANAERQRQQAYQRDADALFAESLSKQGAEQQIKGTADAEAARLAATQGAQQQTAAVNIPTQGATPTVVSDETSARVGTGNAQAAQDAANRAALASFGDVQLGNALMNTRYGQKQGQIGRNMQGSANVLALETEAASHRGDSLKGIGSLLNAGGQIAGLGAGMGWGAPTPPVPMASTMGQITASSVLPTTNGITTFGADPSWFQLGNPNNWAQKLGVRRVGF</sequence>
<evidence type="ECO:0000256" key="1">
    <source>
        <dbReference type="SAM" id="MobiDB-lite"/>
    </source>
</evidence>
<reference evidence="2" key="1">
    <citation type="submission" date="2020-04" db="EMBL/GenBank/DDBJ databases">
        <authorList>
            <person name="Chiriac C."/>
            <person name="Salcher M."/>
            <person name="Ghai R."/>
            <person name="Kavagutti S V."/>
        </authorList>
    </citation>
    <scope>NUCLEOTIDE SEQUENCE</scope>
</reference>
<feature type="compositionally biased region" description="Low complexity" evidence="1">
    <location>
        <begin position="14"/>
        <end position="28"/>
    </location>
</feature>
<accession>A0A6J5LRE4</accession>
<protein>
    <submittedName>
        <fullName evidence="2">Uncharacterized protein</fullName>
    </submittedName>
</protein>
<feature type="region of interest" description="Disordered" evidence="1">
    <location>
        <begin position="1"/>
        <end position="29"/>
    </location>
</feature>
<evidence type="ECO:0000313" key="2">
    <source>
        <dbReference type="EMBL" id="CAB4135526.1"/>
    </source>
</evidence>
<name>A0A6J5LRE4_9CAUD</name>
<proteinExistence type="predicted"/>
<dbReference type="EMBL" id="LR796301">
    <property type="protein sequence ID" value="CAB4135526.1"/>
    <property type="molecule type" value="Genomic_DNA"/>
</dbReference>
<organism evidence="2">
    <name type="scientific">uncultured Caudovirales phage</name>
    <dbReference type="NCBI Taxonomy" id="2100421"/>
    <lineage>
        <taxon>Viruses</taxon>
        <taxon>Duplodnaviria</taxon>
        <taxon>Heunggongvirae</taxon>
        <taxon>Uroviricota</taxon>
        <taxon>Caudoviricetes</taxon>
        <taxon>Peduoviridae</taxon>
        <taxon>Maltschvirus</taxon>
        <taxon>Maltschvirus maltsch</taxon>
    </lineage>
</organism>